<dbReference type="EMBL" id="FXYH01000008">
    <property type="protein sequence ID" value="SMX42724.1"/>
    <property type="molecule type" value="Genomic_DNA"/>
</dbReference>
<dbReference type="RefSeq" id="WP_097804950.1">
    <property type="nucleotide sequence ID" value="NZ_FXYH01000008.1"/>
</dbReference>
<reference evidence="2 3" key="1">
    <citation type="submission" date="2017-05" db="EMBL/GenBank/DDBJ databases">
        <authorList>
            <person name="Song R."/>
            <person name="Chenine A.L."/>
            <person name="Ruprecht R.M."/>
        </authorList>
    </citation>
    <scope>NUCLEOTIDE SEQUENCE [LARGE SCALE GENOMIC DNA]</scope>
    <source>
        <strain evidence="2 3">CECT 8663</strain>
    </source>
</reference>
<evidence type="ECO:0000313" key="2">
    <source>
        <dbReference type="EMBL" id="SMX42724.1"/>
    </source>
</evidence>
<dbReference type="AlphaFoldDB" id="A0A238KJ74"/>
<keyword evidence="1" id="KW-0175">Coiled coil</keyword>
<keyword evidence="3" id="KW-1185">Reference proteome</keyword>
<proteinExistence type="predicted"/>
<dbReference type="OrthoDB" id="7861976at2"/>
<accession>A0A238KJ74</accession>
<sequence length="140" mass="15732">MTSGIDDLVQVTDTLCEQALEAHRRNLAKSQSIAQEIEEIDSLRVAAQHDGEGLQARRLVGADTLWQGWLMRRRADLMRDAAMARAYEGESLAKARTAFARAEASKSILEDERQKAKKKALLRDADRLDEQSTLRQGFGY</sequence>
<dbReference type="Proteomes" id="UP000220836">
    <property type="component" value="Unassembled WGS sequence"/>
</dbReference>
<gene>
    <name evidence="2" type="ORF">PEV8663_02458</name>
</gene>
<name>A0A238KJ74_9RHOB</name>
<evidence type="ECO:0000313" key="3">
    <source>
        <dbReference type="Proteomes" id="UP000220836"/>
    </source>
</evidence>
<organism evidence="2 3">
    <name type="scientific">Pelagimonas varians</name>
    <dbReference type="NCBI Taxonomy" id="696760"/>
    <lineage>
        <taxon>Bacteria</taxon>
        <taxon>Pseudomonadati</taxon>
        <taxon>Pseudomonadota</taxon>
        <taxon>Alphaproteobacteria</taxon>
        <taxon>Rhodobacterales</taxon>
        <taxon>Roseobacteraceae</taxon>
        <taxon>Pelagimonas</taxon>
    </lineage>
</organism>
<evidence type="ECO:0000256" key="1">
    <source>
        <dbReference type="SAM" id="Coils"/>
    </source>
</evidence>
<protein>
    <recommendedName>
        <fullName evidence="4">Flagellar FliJ protein</fullName>
    </recommendedName>
</protein>
<feature type="coiled-coil region" evidence="1">
    <location>
        <begin position="92"/>
        <end position="119"/>
    </location>
</feature>
<evidence type="ECO:0008006" key="4">
    <source>
        <dbReference type="Google" id="ProtNLM"/>
    </source>
</evidence>